<evidence type="ECO:0000313" key="2">
    <source>
        <dbReference type="EMBL" id="KAK6995777.1"/>
    </source>
</evidence>
<keyword evidence="3" id="KW-1185">Reference proteome</keyword>
<evidence type="ECO:0000256" key="1">
    <source>
        <dbReference type="SAM" id="MobiDB-lite"/>
    </source>
</evidence>
<dbReference type="EMBL" id="JAWWNJ010000101">
    <property type="protein sequence ID" value="KAK6995777.1"/>
    <property type="molecule type" value="Genomic_DNA"/>
</dbReference>
<dbReference type="AlphaFoldDB" id="A0AAV9ZX76"/>
<name>A0AAV9ZX76_9AGAR</name>
<sequence>MLLKDDATLQTPQAGSTAAIATDAPPASGLRRSPRGASKTNDEHEEATAGTTANESDTASNSRSSKRKRAEEESFKPAGDDDQDSGLSDGESEVSPPHKRSKKGNRDSEEPSPLKGKSKSKGKKKADESSPGPAEVRTTRGASQAHKEDPYEAEGFEPTTFDIRAAKEGLGILPKSFQASLLKGTSVLRLLGCGNCMLRNRKCRRENGHARCDACVKSGMSRCSDSFSIPEYLQVINYLEPLTVFSDKSWNSAFNEVRDAHYSQILCDRQVTLANARLLRARANLRALMNGSEVAFKGKVIPGIDSVAEEEVEFYTKLFKTARKDSEREFYMPDGTRADDYYYEYDSQYEGSQGSAMDEEEGEEVRVIAVEDAEAPREPSPMQEDAPVVHAPSISLDDAIAADDAGRNEFVEGSSRGGT</sequence>
<protein>
    <recommendedName>
        <fullName evidence="4">Zn(2)-C6 fungal-type domain-containing protein</fullName>
    </recommendedName>
</protein>
<feature type="compositionally biased region" description="Polar residues" evidence="1">
    <location>
        <begin position="49"/>
        <end position="59"/>
    </location>
</feature>
<evidence type="ECO:0008006" key="4">
    <source>
        <dbReference type="Google" id="ProtNLM"/>
    </source>
</evidence>
<feature type="region of interest" description="Disordered" evidence="1">
    <location>
        <begin position="1"/>
        <end position="158"/>
    </location>
</feature>
<proteinExistence type="predicted"/>
<comment type="caution">
    <text evidence="2">The sequence shown here is derived from an EMBL/GenBank/DDBJ whole genome shotgun (WGS) entry which is preliminary data.</text>
</comment>
<gene>
    <name evidence="2" type="ORF">R3P38DRAFT_2800561</name>
</gene>
<reference evidence="2 3" key="1">
    <citation type="journal article" date="2024" name="J Genomics">
        <title>Draft genome sequencing and assembly of Favolaschia claudopus CIRM-BRFM 2984 isolated from oak limbs.</title>
        <authorList>
            <person name="Navarro D."/>
            <person name="Drula E."/>
            <person name="Chaduli D."/>
            <person name="Cazenave R."/>
            <person name="Ahrendt S."/>
            <person name="Wang J."/>
            <person name="Lipzen A."/>
            <person name="Daum C."/>
            <person name="Barry K."/>
            <person name="Grigoriev I.V."/>
            <person name="Favel A."/>
            <person name="Rosso M.N."/>
            <person name="Martin F."/>
        </authorList>
    </citation>
    <scope>NUCLEOTIDE SEQUENCE [LARGE SCALE GENOMIC DNA]</scope>
    <source>
        <strain evidence="2 3">CIRM-BRFM 2984</strain>
    </source>
</reference>
<feature type="compositionally biased region" description="Basic and acidic residues" evidence="1">
    <location>
        <begin position="69"/>
        <end position="79"/>
    </location>
</feature>
<accession>A0AAV9ZX76</accession>
<evidence type="ECO:0000313" key="3">
    <source>
        <dbReference type="Proteomes" id="UP001362999"/>
    </source>
</evidence>
<organism evidence="2 3">
    <name type="scientific">Favolaschia claudopus</name>
    <dbReference type="NCBI Taxonomy" id="2862362"/>
    <lineage>
        <taxon>Eukaryota</taxon>
        <taxon>Fungi</taxon>
        <taxon>Dikarya</taxon>
        <taxon>Basidiomycota</taxon>
        <taxon>Agaricomycotina</taxon>
        <taxon>Agaricomycetes</taxon>
        <taxon>Agaricomycetidae</taxon>
        <taxon>Agaricales</taxon>
        <taxon>Marasmiineae</taxon>
        <taxon>Mycenaceae</taxon>
        <taxon>Favolaschia</taxon>
    </lineage>
</organism>
<dbReference type="Proteomes" id="UP001362999">
    <property type="component" value="Unassembled WGS sequence"/>
</dbReference>